<feature type="binding site" evidence="18">
    <location>
        <position position="60"/>
    </location>
    <ligand>
        <name>Mg(2+)</name>
        <dbReference type="ChEBI" id="CHEBI:18420"/>
        <label>1</label>
        <note>catalytic</note>
    </ligand>
</feature>
<evidence type="ECO:0000256" key="7">
    <source>
        <dbReference type="ARBA" id="ARBA00022842"/>
    </source>
</evidence>
<organism evidence="19">
    <name type="scientific">Gongylonema pulchrum</name>
    <dbReference type="NCBI Taxonomy" id="637853"/>
    <lineage>
        <taxon>Eukaryota</taxon>
        <taxon>Metazoa</taxon>
        <taxon>Ecdysozoa</taxon>
        <taxon>Nematoda</taxon>
        <taxon>Chromadorea</taxon>
        <taxon>Rhabditida</taxon>
        <taxon>Spirurina</taxon>
        <taxon>Spiruromorpha</taxon>
        <taxon>Spiruroidea</taxon>
        <taxon>Gongylonematidae</taxon>
        <taxon>Gongylonema</taxon>
    </lineage>
</organism>
<comment type="catalytic activity">
    <reaction evidence="14">
        <text>3'-phosphoadenylyl sulfate + H2O = adenosine 5'-phosphosulfate + phosphate</text>
        <dbReference type="Rhea" id="RHEA:77639"/>
        <dbReference type="ChEBI" id="CHEBI:15377"/>
        <dbReference type="ChEBI" id="CHEBI:43474"/>
        <dbReference type="ChEBI" id="CHEBI:58243"/>
        <dbReference type="ChEBI" id="CHEBI:58339"/>
        <dbReference type="EC" id="3.1.3.7"/>
    </reaction>
    <physiologicalReaction direction="left-to-right" evidence="14">
        <dbReference type="Rhea" id="RHEA:77640"/>
    </physiologicalReaction>
</comment>
<reference evidence="19" key="1">
    <citation type="submission" date="2016-06" db="UniProtKB">
        <authorList>
            <consortium name="WormBaseParasite"/>
        </authorList>
    </citation>
    <scope>IDENTIFICATION</scope>
</reference>
<evidence type="ECO:0000256" key="13">
    <source>
        <dbReference type="ARBA" id="ARBA00044479"/>
    </source>
</evidence>
<dbReference type="PROSITE" id="PS00630">
    <property type="entry name" value="IMP_2"/>
    <property type="match status" value="1"/>
</dbReference>
<dbReference type="SUPFAM" id="SSF56655">
    <property type="entry name" value="Carbohydrate phosphatase"/>
    <property type="match status" value="1"/>
</dbReference>
<evidence type="ECO:0000256" key="8">
    <source>
        <dbReference type="ARBA" id="ARBA00040342"/>
    </source>
</evidence>
<dbReference type="InterPro" id="IPR050725">
    <property type="entry name" value="CysQ/Inositol_MonoPase"/>
</dbReference>
<comment type="catalytic activity">
    <reaction evidence="11">
        <text>adenosine 2',5'-bisphosphate + H2O = AMP + phosphate</text>
        <dbReference type="Rhea" id="RHEA:77643"/>
        <dbReference type="ChEBI" id="CHEBI:15377"/>
        <dbReference type="ChEBI" id="CHEBI:43474"/>
        <dbReference type="ChEBI" id="CHEBI:194156"/>
        <dbReference type="ChEBI" id="CHEBI:456215"/>
        <dbReference type="EC" id="3.1.3.7"/>
    </reaction>
    <physiologicalReaction direction="left-to-right" evidence="11">
        <dbReference type="Rhea" id="RHEA:77644"/>
    </physiologicalReaction>
</comment>
<evidence type="ECO:0000256" key="5">
    <source>
        <dbReference type="ARBA" id="ARBA00022723"/>
    </source>
</evidence>
<evidence type="ECO:0000256" key="15">
    <source>
        <dbReference type="ARBA" id="ARBA00044519"/>
    </source>
</evidence>
<keyword evidence="4" id="KW-0452">Lithium</keyword>
<evidence type="ECO:0000256" key="1">
    <source>
        <dbReference type="ARBA" id="ARBA00001946"/>
    </source>
</evidence>
<evidence type="ECO:0000256" key="11">
    <source>
        <dbReference type="ARBA" id="ARBA00044466"/>
    </source>
</evidence>
<dbReference type="InterPro" id="IPR020550">
    <property type="entry name" value="Inositol_monophosphatase_CS"/>
</dbReference>
<evidence type="ECO:0000256" key="16">
    <source>
        <dbReference type="ARBA" id="ARBA00044544"/>
    </source>
</evidence>
<feature type="binding site" evidence="18">
    <location>
        <position position="59"/>
    </location>
    <ligand>
        <name>Mg(2+)</name>
        <dbReference type="ChEBI" id="CHEBI:18420"/>
        <label>1</label>
        <note>catalytic</note>
    </ligand>
</feature>
<evidence type="ECO:0000256" key="9">
    <source>
        <dbReference type="ARBA" id="ARBA00041815"/>
    </source>
</evidence>
<dbReference type="WBParaSite" id="GPUH_0001563001-mRNA-1">
    <property type="protein sequence ID" value="GPUH_0001563001-mRNA-1"/>
    <property type="gene ID" value="GPUH_0001563001"/>
</dbReference>
<dbReference type="FunFam" id="3.40.190.80:FF:000006">
    <property type="entry name" value="Bisphosphate nucleotidase 1"/>
    <property type="match status" value="1"/>
</dbReference>
<proteinExistence type="inferred from homology"/>
<evidence type="ECO:0000256" key="17">
    <source>
        <dbReference type="ARBA" id="ARBA00044554"/>
    </source>
</evidence>
<evidence type="ECO:0000256" key="4">
    <source>
        <dbReference type="ARBA" id="ARBA00022671"/>
    </source>
</evidence>
<dbReference type="GO" id="GO:0046854">
    <property type="term" value="P:phosphatidylinositol phosphate biosynthetic process"/>
    <property type="evidence" value="ECO:0007669"/>
    <property type="project" value="InterPro"/>
</dbReference>
<comment type="catalytic activity">
    <reaction evidence="13">
        <text>adenosine 3',5'-bisphosphate + H2O = AMP + phosphate</text>
        <dbReference type="Rhea" id="RHEA:10040"/>
        <dbReference type="ChEBI" id="CHEBI:15377"/>
        <dbReference type="ChEBI" id="CHEBI:43474"/>
        <dbReference type="ChEBI" id="CHEBI:58343"/>
        <dbReference type="ChEBI" id="CHEBI:456215"/>
        <dbReference type="EC" id="3.1.3.7"/>
    </reaction>
    <physiologicalReaction direction="left-to-right" evidence="13">
        <dbReference type="Rhea" id="RHEA:10041"/>
    </physiologicalReaction>
</comment>
<comment type="catalytic activity">
    <reaction evidence="12">
        <text>1D-myo-inositol 1,4-bisphosphate + H2O = 1D-myo-inositol 4-phosphate + phosphate</text>
        <dbReference type="Rhea" id="RHEA:15553"/>
        <dbReference type="ChEBI" id="CHEBI:15377"/>
        <dbReference type="ChEBI" id="CHEBI:43474"/>
        <dbReference type="ChEBI" id="CHEBI:58282"/>
        <dbReference type="ChEBI" id="CHEBI:58469"/>
        <dbReference type="EC" id="3.1.3.57"/>
    </reaction>
    <physiologicalReaction direction="left-to-right" evidence="12">
        <dbReference type="Rhea" id="RHEA:15554"/>
    </physiologicalReaction>
</comment>
<comment type="similarity">
    <text evidence="2">Belongs to the inositol monophosphatase superfamily.</text>
</comment>
<evidence type="ECO:0000256" key="10">
    <source>
        <dbReference type="ARBA" id="ARBA00044465"/>
    </source>
</evidence>
<dbReference type="Gene3D" id="3.40.190.80">
    <property type="match status" value="1"/>
</dbReference>
<comment type="catalytic activity">
    <reaction evidence="10">
        <text>1D-myo-inositol 1,3,4-trisphosphate + H2O = 1D-myo-inositol 3,4-bisphosphate + phosphate</text>
        <dbReference type="Rhea" id="RHEA:70319"/>
        <dbReference type="ChEBI" id="CHEBI:15377"/>
        <dbReference type="ChEBI" id="CHEBI:43474"/>
        <dbReference type="ChEBI" id="CHEBI:58414"/>
        <dbReference type="ChEBI" id="CHEBI:83241"/>
    </reaction>
    <physiologicalReaction direction="left-to-right" evidence="10">
        <dbReference type="Rhea" id="RHEA:70320"/>
    </physiologicalReaction>
</comment>
<evidence type="ECO:0000256" key="6">
    <source>
        <dbReference type="ARBA" id="ARBA00022801"/>
    </source>
</evidence>
<accession>A0A183E3R7</accession>
<name>A0A183E3R7_9BILA</name>
<keyword evidence="6" id="KW-0378">Hydrolase</keyword>
<dbReference type="EC" id="3.1.3.7" evidence="3"/>
<evidence type="ECO:0000256" key="18">
    <source>
        <dbReference type="PIRSR" id="PIRSR600760-2"/>
    </source>
</evidence>
<feature type="binding site" evidence="18">
    <location>
        <position position="57"/>
    </location>
    <ligand>
        <name>Mg(2+)</name>
        <dbReference type="ChEBI" id="CHEBI:18420"/>
        <label>1</label>
        <note>catalytic</note>
    </ligand>
</feature>
<evidence type="ECO:0000256" key="2">
    <source>
        <dbReference type="ARBA" id="ARBA00009759"/>
    </source>
</evidence>
<sequence>LRGVKKSYSKGPASLRDLYTDADIAAQDCIISSLHRQFGEHLRIIGEERLQVVIWVDPLDGTYELVAAEGNTSRQQEVTVLIGVAHKGRPIAGVIHQPFWGADASGRTIWAIKGAGVHGIEVAKGNLQRYVVTTRSHSTPQVRDTLNLLREKNLISDVEFVGGAGFKVLKCLEGAAAYVFASPGCKKWDTCAPEAVITESGGRLTDIAGNDLYYGEDAPVPNSGGVLATAHWVNHQEFVDCIPETIKSVLPELERKSSAVSSSSRQ</sequence>
<keyword evidence="7 18" id="KW-0460">Magnesium</keyword>
<dbReference type="GO" id="GO:0046872">
    <property type="term" value="F:metal ion binding"/>
    <property type="evidence" value="ECO:0007669"/>
    <property type="project" value="UniProtKB-KW"/>
</dbReference>
<protein>
    <recommendedName>
        <fullName evidence="8">3'(2'),5'-bisphosphate nucleotidase 1</fullName>
        <ecNumber evidence="15">3.1.3.57</ecNumber>
        <ecNumber evidence="3">3.1.3.7</ecNumber>
    </recommendedName>
    <alternativeName>
        <fullName evidence="16">3'-phosphoadenosine 5'-phosphate phosphatase</fullName>
    </alternativeName>
    <alternativeName>
        <fullName evidence="9">Bisphosphate 3'-nucleotidase 1</fullName>
    </alternativeName>
    <alternativeName>
        <fullName evidence="17">Inositol-polyphosphate 1-phosphatase</fullName>
    </alternativeName>
</protein>
<evidence type="ECO:0000256" key="14">
    <source>
        <dbReference type="ARBA" id="ARBA00044484"/>
    </source>
</evidence>
<dbReference type="InterPro" id="IPR000760">
    <property type="entry name" value="Inositol_monophosphatase-like"/>
</dbReference>
<evidence type="ECO:0000256" key="3">
    <source>
        <dbReference type="ARBA" id="ARBA00012633"/>
    </source>
</evidence>
<evidence type="ECO:0000256" key="12">
    <source>
        <dbReference type="ARBA" id="ARBA00044478"/>
    </source>
</evidence>
<evidence type="ECO:0000313" key="19">
    <source>
        <dbReference type="WBParaSite" id="GPUH_0001563001-mRNA-1"/>
    </source>
</evidence>
<dbReference type="EC" id="3.1.3.57" evidence="15"/>
<dbReference type="AlphaFoldDB" id="A0A183E3R7"/>
<dbReference type="Gene3D" id="3.30.540.10">
    <property type="entry name" value="Fructose-1,6-Bisphosphatase, subunit A, domain 1"/>
    <property type="match status" value="1"/>
</dbReference>
<dbReference type="PRINTS" id="PR00377">
    <property type="entry name" value="IMPHPHTASES"/>
</dbReference>
<dbReference type="Pfam" id="PF00459">
    <property type="entry name" value="Inositol_P"/>
    <property type="match status" value="1"/>
</dbReference>
<dbReference type="GO" id="GO:0008441">
    <property type="term" value="F:3'(2'),5'-bisphosphate nucleotidase activity"/>
    <property type="evidence" value="ECO:0007669"/>
    <property type="project" value="UniProtKB-EC"/>
</dbReference>
<comment type="cofactor">
    <cofactor evidence="1 18">
        <name>Mg(2+)</name>
        <dbReference type="ChEBI" id="CHEBI:18420"/>
    </cofactor>
</comment>
<dbReference type="PANTHER" id="PTHR43028">
    <property type="entry name" value="3'(2'),5'-BISPHOSPHATE NUCLEOTIDASE 1"/>
    <property type="match status" value="1"/>
</dbReference>
<feature type="binding site" evidence="18">
    <location>
        <position position="47"/>
    </location>
    <ligand>
        <name>Mg(2+)</name>
        <dbReference type="ChEBI" id="CHEBI:18420"/>
        <label>1</label>
        <note>catalytic</note>
    </ligand>
</feature>
<keyword evidence="5 18" id="KW-0479">Metal-binding</keyword>
<dbReference type="GO" id="GO:0004441">
    <property type="term" value="F:inositol-1,4-bisphosphate 1-phosphatase activity"/>
    <property type="evidence" value="ECO:0007669"/>
    <property type="project" value="UniProtKB-EC"/>
</dbReference>
<feature type="binding site" evidence="18">
    <location>
        <position position="189"/>
    </location>
    <ligand>
        <name>Mg(2+)</name>
        <dbReference type="ChEBI" id="CHEBI:18420"/>
        <label>1</label>
        <note>catalytic</note>
    </ligand>
</feature>
<dbReference type="PANTHER" id="PTHR43028:SF5">
    <property type="entry name" value="3'(2'),5'-BISPHOSPHATE NUCLEOTIDASE 1"/>
    <property type="match status" value="1"/>
</dbReference>